<dbReference type="NCBIfam" id="TIGR01550">
    <property type="entry name" value="DOC_P1"/>
    <property type="match status" value="1"/>
</dbReference>
<dbReference type="RefSeq" id="WP_125173260.1">
    <property type="nucleotide sequence ID" value="NZ_JAPJOD010000046.1"/>
</dbReference>
<dbReference type="InterPro" id="IPR006440">
    <property type="entry name" value="Doc"/>
</dbReference>
<feature type="domain" description="Fido" evidence="1">
    <location>
        <begin position="1"/>
        <end position="129"/>
    </location>
</feature>
<evidence type="ECO:0000259" key="1">
    <source>
        <dbReference type="PROSITE" id="PS51459"/>
    </source>
</evidence>
<reference evidence="2 3" key="1">
    <citation type="submission" date="2018-01" db="EMBL/GenBank/DDBJ databases">
        <title>Twenty Corynebacterium bovis Genomes.</title>
        <authorList>
            <person name="Gulvik C.A."/>
        </authorList>
    </citation>
    <scope>NUCLEOTIDE SEQUENCE [LARGE SCALE GENOMIC DNA]</scope>
    <source>
        <strain evidence="2 3">16-2004</strain>
    </source>
</reference>
<dbReference type="PANTHER" id="PTHR39426:SF1">
    <property type="entry name" value="HOMOLOGY TO DEATH-ON-CURING PROTEIN OF PHAGE P1"/>
    <property type="match status" value="1"/>
</dbReference>
<gene>
    <name evidence="2" type="ORF">CXF42_09800</name>
</gene>
<comment type="caution">
    <text evidence="2">The sequence shown here is derived from an EMBL/GenBank/DDBJ whole genome shotgun (WGS) entry which is preliminary data.</text>
</comment>
<dbReference type="AlphaFoldDB" id="A0A3R8QIS7"/>
<evidence type="ECO:0000313" key="3">
    <source>
        <dbReference type="Proteomes" id="UP000278422"/>
    </source>
</evidence>
<proteinExistence type="predicted"/>
<dbReference type="InterPro" id="IPR036597">
    <property type="entry name" value="Fido-like_dom_sf"/>
</dbReference>
<dbReference type="PROSITE" id="PS51459">
    <property type="entry name" value="FIDO"/>
    <property type="match status" value="1"/>
</dbReference>
<organism evidence="2 3">
    <name type="scientific">Corynebacterium bovis</name>
    <dbReference type="NCBI Taxonomy" id="36808"/>
    <lineage>
        <taxon>Bacteria</taxon>
        <taxon>Bacillati</taxon>
        <taxon>Actinomycetota</taxon>
        <taxon>Actinomycetes</taxon>
        <taxon>Mycobacteriales</taxon>
        <taxon>Corynebacteriaceae</taxon>
        <taxon>Corynebacterium</taxon>
    </lineage>
</organism>
<protein>
    <submittedName>
        <fullName evidence="2">Type II toxin-antitoxin system death-on-curing family toxin</fullName>
    </submittedName>
</protein>
<sequence length="129" mass="14039">MSGEYCLAPDVVIRANATELGLTPGNSLLDRGKLESALAAPLATFGGEYLYRSPLERAAALLHGLCKAHAFVDANKRTAWLSTVSYLQESGYHLVQVDALRVADFVVDVATQNTRDLVPIARQLALWLR</sequence>
<dbReference type="Proteomes" id="UP000278422">
    <property type="component" value="Unassembled WGS sequence"/>
</dbReference>
<dbReference type="InterPro" id="IPR053737">
    <property type="entry name" value="Type_II_TA_Toxin"/>
</dbReference>
<keyword evidence="3" id="KW-1185">Reference proteome</keyword>
<dbReference type="Gene3D" id="1.20.120.1870">
    <property type="entry name" value="Fic/DOC protein, Fido domain"/>
    <property type="match status" value="1"/>
</dbReference>
<evidence type="ECO:0000313" key="2">
    <source>
        <dbReference type="EMBL" id="RRQ02355.1"/>
    </source>
</evidence>
<dbReference type="PANTHER" id="PTHR39426">
    <property type="entry name" value="HOMOLOGY TO DEATH-ON-CURING PROTEIN OF PHAGE P1"/>
    <property type="match status" value="1"/>
</dbReference>
<accession>A0A3R8QIS7</accession>
<dbReference type="GO" id="GO:0016301">
    <property type="term" value="F:kinase activity"/>
    <property type="evidence" value="ECO:0007669"/>
    <property type="project" value="InterPro"/>
</dbReference>
<name>A0A3R8QIS7_9CORY</name>
<dbReference type="Pfam" id="PF02661">
    <property type="entry name" value="Fic"/>
    <property type="match status" value="1"/>
</dbReference>
<dbReference type="EMBL" id="PQNQ01000038">
    <property type="protein sequence ID" value="RRQ02355.1"/>
    <property type="molecule type" value="Genomic_DNA"/>
</dbReference>
<dbReference type="SUPFAM" id="SSF140931">
    <property type="entry name" value="Fic-like"/>
    <property type="match status" value="1"/>
</dbReference>
<dbReference type="InterPro" id="IPR003812">
    <property type="entry name" value="Fido"/>
</dbReference>